<proteinExistence type="predicted"/>
<gene>
    <name evidence="1" type="ORF">CDEST_07773</name>
</gene>
<evidence type="ECO:0000313" key="1">
    <source>
        <dbReference type="EMBL" id="WQF82759.1"/>
    </source>
</evidence>
<dbReference type="EMBL" id="CP137309">
    <property type="protein sequence ID" value="WQF82759.1"/>
    <property type="molecule type" value="Genomic_DNA"/>
</dbReference>
<dbReference type="Proteomes" id="UP001322277">
    <property type="component" value="Chromosome 5"/>
</dbReference>
<sequence length="157" mass="17680">MPVAVNLQLANGINLLEAMASAEKQKPYHAAVAVIYIVNEIFNMRREIRESLVTFLANVNVNRVPDAAVDQLDHGLLAGSEASEADSVCFTNMQHQCHVSLLVRNCMSCVFPSRSFSSKRVMKAYWILAWLGNPMVLASGYQVRYRRPIHLCRRRST</sequence>
<reference evidence="2" key="1">
    <citation type="journal article" date="2023" name="bioRxiv">
        <title>Complete genome of the Medicago anthracnose fungus, Colletotrichum destructivum, reveals a mini-chromosome-like region within a core chromosome.</title>
        <authorList>
            <person name="Lapalu N."/>
            <person name="Simon A."/>
            <person name="Lu A."/>
            <person name="Plaumann P.-L."/>
            <person name="Amselem J."/>
            <person name="Pigne S."/>
            <person name="Auger A."/>
            <person name="Koch C."/>
            <person name="Dallery J.-F."/>
            <person name="O'Connell R.J."/>
        </authorList>
    </citation>
    <scope>NUCLEOTIDE SEQUENCE [LARGE SCALE GENOMIC DNA]</scope>
    <source>
        <strain evidence="2">CBS 520.97</strain>
    </source>
</reference>
<evidence type="ECO:0000313" key="2">
    <source>
        <dbReference type="Proteomes" id="UP001322277"/>
    </source>
</evidence>
<dbReference type="RefSeq" id="XP_062779983.1">
    <property type="nucleotide sequence ID" value="XM_062923932.1"/>
</dbReference>
<dbReference type="KEGG" id="cdet:87944276"/>
<dbReference type="GeneID" id="87944276"/>
<keyword evidence="2" id="KW-1185">Reference proteome</keyword>
<name>A0AAX4IHE1_9PEZI</name>
<organism evidence="1 2">
    <name type="scientific">Colletotrichum destructivum</name>
    <dbReference type="NCBI Taxonomy" id="34406"/>
    <lineage>
        <taxon>Eukaryota</taxon>
        <taxon>Fungi</taxon>
        <taxon>Dikarya</taxon>
        <taxon>Ascomycota</taxon>
        <taxon>Pezizomycotina</taxon>
        <taxon>Sordariomycetes</taxon>
        <taxon>Hypocreomycetidae</taxon>
        <taxon>Glomerellales</taxon>
        <taxon>Glomerellaceae</taxon>
        <taxon>Colletotrichum</taxon>
        <taxon>Colletotrichum destructivum species complex</taxon>
    </lineage>
</organism>
<protein>
    <submittedName>
        <fullName evidence="1">Uncharacterized protein</fullName>
    </submittedName>
</protein>
<dbReference type="AlphaFoldDB" id="A0AAX4IHE1"/>
<accession>A0AAX4IHE1</accession>